<comment type="subcellular location">
    <subcellularLocation>
        <location evidence="1">Membrane</location>
        <topology evidence="1">Multi-pass membrane protein</topology>
    </subcellularLocation>
</comment>
<dbReference type="EMBL" id="JAHTGR010000002">
    <property type="protein sequence ID" value="MBV6320427.1"/>
    <property type="molecule type" value="Genomic_DNA"/>
</dbReference>
<evidence type="ECO:0000259" key="6">
    <source>
        <dbReference type="Pfam" id="PF04138"/>
    </source>
</evidence>
<keyword evidence="3 5" id="KW-1133">Transmembrane helix</keyword>
<feature type="transmembrane region" description="Helical" evidence="5">
    <location>
        <begin position="39"/>
        <end position="57"/>
    </location>
</feature>
<evidence type="ECO:0000256" key="2">
    <source>
        <dbReference type="ARBA" id="ARBA00022692"/>
    </source>
</evidence>
<evidence type="ECO:0000313" key="9">
    <source>
        <dbReference type="Proteomes" id="UP001155901"/>
    </source>
</evidence>
<accession>A0AA41L416</accession>
<comment type="caution">
    <text evidence="7">The sequence shown here is derived from an EMBL/GenBank/DDBJ whole genome shotgun (WGS) entry which is preliminary data.</text>
</comment>
<keyword evidence="10" id="KW-1185">Reference proteome</keyword>
<evidence type="ECO:0000256" key="4">
    <source>
        <dbReference type="ARBA" id="ARBA00023136"/>
    </source>
</evidence>
<dbReference type="EMBL" id="JALJZU010000016">
    <property type="protein sequence ID" value="MCP2012262.1"/>
    <property type="molecule type" value="Genomic_DNA"/>
</dbReference>
<name>A0AA41L416_9BURK</name>
<reference evidence="8" key="2">
    <citation type="submission" date="2022-03" db="EMBL/GenBank/DDBJ databases">
        <title>Genome Encyclopedia of Bacteria and Archaea VI: Functional Genomics of Type Strains.</title>
        <authorList>
            <person name="Whitman W."/>
        </authorList>
    </citation>
    <scope>NUCLEOTIDE SEQUENCE</scope>
    <source>
        <strain evidence="8">HSC-15S17</strain>
    </source>
</reference>
<dbReference type="AlphaFoldDB" id="A0AA41L416"/>
<evidence type="ECO:0000313" key="10">
    <source>
        <dbReference type="Proteomes" id="UP001162889"/>
    </source>
</evidence>
<feature type="transmembrane region" description="Helical" evidence="5">
    <location>
        <begin position="100"/>
        <end position="119"/>
    </location>
</feature>
<dbReference type="InterPro" id="IPR007267">
    <property type="entry name" value="GtrA_DPMS_TM"/>
</dbReference>
<sequence length="125" mass="13264">MLKRLFWQPQFLLFVAGGVLCALLDIGVMQLLIGMGTAPLAAATAGFLSGLLVNYAFHAKVTFRQISSGATVARYLCVVALNYLITMALVALALHLAGAALAGKLAALPLVAVNGYFLSKHWIFK</sequence>
<gene>
    <name evidence="7" type="ORF">KVP70_05720</name>
    <name evidence="8" type="ORF">L1274_006022</name>
</gene>
<evidence type="ECO:0000256" key="5">
    <source>
        <dbReference type="SAM" id="Phobius"/>
    </source>
</evidence>
<dbReference type="Pfam" id="PF04138">
    <property type="entry name" value="GtrA_DPMS_TM"/>
    <property type="match status" value="1"/>
</dbReference>
<keyword evidence="2 5" id="KW-0812">Transmembrane</keyword>
<organism evidence="7 9">
    <name type="scientific">Duganella violaceipulchra</name>
    <dbReference type="NCBI Taxonomy" id="2849652"/>
    <lineage>
        <taxon>Bacteria</taxon>
        <taxon>Pseudomonadati</taxon>
        <taxon>Pseudomonadota</taxon>
        <taxon>Betaproteobacteria</taxon>
        <taxon>Burkholderiales</taxon>
        <taxon>Oxalobacteraceae</taxon>
        <taxon>Telluria group</taxon>
        <taxon>Duganella</taxon>
    </lineage>
</organism>
<protein>
    <submittedName>
        <fullName evidence="8">Flippase GtrA</fullName>
    </submittedName>
    <submittedName>
        <fullName evidence="7">GtrA family protein</fullName>
    </submittedName>
</protein>
<evidence type="ECO:0000313" key="7">
    <source>
        <dbReference type="EMBL" id="MBV6320427.1"/>
    </source>
</evidence>
<dbReference type="GO" id="GO:0016020">
    <property type="term" value="C:membrane"/>
    <property type="evidence" value="ECO:0007669"/>
    <property type="project" value="UniProtKB-SubCell"/>
</dbReference>
<evidence type="ECO:0000256" key="3">
    <source>
        <dbReference type="ARBA" id="ARBA00022989"/>
    </source>
</evidence>
<reference evidence="7" key="1">
    <citation type="submission" date="2021-07" db="EMBL/GenBank/DDBJ databases">
        <title>Characterization of violacein-producing bacteria and related species.</title>
        <authorList>
            <person name="Wilson H.S."/>
            <person name="De Leon M.E."/>
        </authorList>
    </citation>
    <scope>NUCLEOTIDE SEQUENCE</scope>
    <source>
        <strain evidence="7">HSC-15S17</strain>
    </source>
</reference>
<feature type="domain" description="GtrA/DPMS transmembrane" evidence="6">
    <location>
        <begin position="14"/>
        <end position="124"/>
    </location>
</feature>
<dbReference type="Proteomes" id="UP001162889">
    <property type="component" value="Unassembled WGS sequence"/>
</dbReference>
<evidence type="ECO:0000256" key="1">
    <source>
        <dbReference type="ARBA" id="ARBA00004141"/>
    </source>
</evidence>
<dbReference type="RefSeq" id="WP_217941098.1">
    <property type="nucleotide sequence ID" value="NZ_JAHTGR010000002.1"/>
</dbReference>
<evidence type="ECO:0000313" key="8">
    <source>
        <dbReference type="EMBL" id="MCP2012262.1"/>
    </source>
</evidence>
<dbReference type="Proteomes" id="UP001155901">
    <property type="component" value="Unassembled WGS sequence"/>
</dbReference>
<feature type="transmembrane region" description="Helical" evidence="5">
    <location>
        <begin position="72"/>
        <end position="94"/>
    </location>
</feature>
<keyword evidence="4 5" id="KW-0472">Membrane</keyword>
<proteinExistence type="predicted"/>
<feature type="transmembrane region" description="Helical" evidence="5">
    <location>
        <begin position="12"/>
        <end position="33"/>
    </location>
</feature>
<dbReference type="GO" id="GO:0000271">
    <property type="term" value="P:polysaccharide biosynthetic process"/>
    <property type="evidence" value="ECO:0007669"/>
    <property type="project" value="InterPro"/>
</dbReference>